<dbReference type="Proteomes" id="UP000708208">
    <property type="component" value="Unassembled WGS sequence"/>
</dbReference>
<reference evidence="1" key="1">
    <citation type="submission" date="2021-06" db="EMBL/GenBank/DDBJ databases">
        <authorList>
            <person name="Hodson N. C."/>
            <person name="Mongue J. A."/>
            <person name="Jaron S. K."/>
        </authorList>
    </citation>
    <scope>NUCLEOTIDE SEQUENCE</scope>
</reference>
<gene>
    <name evidence="1" type="ORF">AFUS01_LOCUS7895</name>
</gene>
<protein>
    <submittedName>
        <fullName evidence="1">Uncharacterized protein</fullName>
    </submittedName>
</protein>
<evidence type="ECO:0000313" key="1">
    <source>
        <dbReference type="EMBL" id="CAG7718508.1"/>
    </source>
</evidence>
<dbReference type="AlphaFoldDB" id="A0A8J2K2M0"/>
<evidence type="ECO:0000313" key="2">
    <source>
        <dbReference type="Proteomes" id="UP000708208"/>
    </source>
</evidence>
<organism evidence="1 2">
    <name type="scientific">Allacma fusca</name>
    <dbReference type="NCBI Taxonomy" id="39272"/>
    <lineage>
        <taxon>Eukaryota</taxon>
        <taxon>Metazoa</taxon>
        <taxon>Ecdysozoa</taxon>
        <taxon>Arthropoda</taxon>
        <taxon>Hexapoda</taxon>
        <taxon>Collembola</taxon>
        <taxon>Symphypleona</taxon>
        <taxon>Sminthuridae</taxon>
        <taxon>Allacma</taxon>
    </lineage>
</organism>
<keyword evidence="2" id="KW-1185">Reference proteome</keyword>
<sequence>MPVYSWKPTEPPVIPPQFVPATQPPLPQNLRFTRADVVFEQAIDWWSS</sequence>
<name>A0A8J2K2M0_9HEXA</name>
<feature type="non-terminal residue" evidence="1">
    <location>
        <position position="1"/>
    </location>
</feature>
<proteinExistence type="predicted"/>
<accession>A0A8J2K2M0</accession>
<comment type="caution">
    <text evidence="1">The sequence shown here is derived from an EMBL/GenBank/DDBJ whole genome shotgun (WGS) entry which is preliminary data.</text>
</comment>
<dbReference type="EMBL" id="CAJVCH010053949">
    <property type="protein sequence ID" value="CAG7718508.1"/>
    <property type="molecule type" value="Genomic_DNA"/>
</dbReference>